<dbReference type="CDD" id="cd16917">
    <property type="entry name" value="HATPase_UhpB-NarQ-NarX-like"/>
    <property type="match status" value="1"/>
</dbReference>
<dbReference type="PROSITE" id="PS50109">
    <property type="entry name" value="HIS_KIN"/>
    <property type="match status" value="1"/>
</dbReference>
<dbReference type="GO" id="GO:0046983">
    <property type="term" value="F:protein dimerization activity"/>
    <property type="evidence" value="ECO:0007669"/>
    <property type="project" value="InterPro"/>
</dbReference>
<comment type="caution">
    <text evidence="8">The sequence shown here is derived from an EMBL/GenBank/DDBJ whole genome shotgun (WGS) entry which is preliminary data.</text>
</comment>
<keyword evidence="5" id="KW-0472">Membrane</keyword>
<feature type="signal peptide" evidence="6">
    <location>
        <begin position="1"/>
        <end position="18"/>
    </location>
</feature>
<dbReference type="GO" id="GO:0000155">
    <property type="term" value="F:phosphorelay sensor kinase activity"/>
    <property type="evidence" value="ECO:0007669"/>
    <property type="project" value="InterPro"/>
</dbReference>
<keyword evidence="9" id="KW-1185">Reference proteome</keyword>
<name>A0A563U5X3_9SPHI</name>
<keyword evidence="3" id="KW-0902">Two-component regulatory system</keyword>
<dbReference type="PANTHER" id="PTHR24421">
    <property type="entry name" value="NITRATE/NITRITE SENSOR PROTEIN NARX-RELATED"/>
    <property type="match status" value="1"/>
</dbReference>
<keyword evidence="2 8" id="KW-0418">Kinase</keyword>
<dbReference type="OrthoDB" id="9778366at2"/>
<organism evidence="8 9">
    <name type="scientific">Mucilaginibacter achroorhodeus</name>
    <dbReference type="NCBI Taxonomy" id="2599294"/>
    <lineage>
        <taxon>Bacteria</taxon>
        <taxon>Pseudomonadati</taxon>
        <taxon>Bacteroidota</taxon>
        <taxon>Sphingobacteriia</taxon>
        <taxon>Sphingobacteriales</taxon>
        <taxon>Sphingobacteriaceae</taxon>
        <taxon>Mucilaginibacter</taxon>
    </lineage>
</organism>
<keyword evidence="1" id="KW-0808">Transferase</keyword>
<dbReference type="SUPFAM" id="SSF55874">
    <property type="entry name" value="ATPase domain of HSP90 chaperone/DNA topoisomerase II/histidine kinase"/>
    <property type="match status" value="1"/>
</dbReference>
<keyword evidence="4" id="KW-0175">Coiled coil</keyword>
<proteinExistence type="predicted"/>
<dbReference type="Gene3D" id="3.30.565.10">
    <property type="entry name" value="Histidine kinase-like ATPase, C-terminal domain"/>
    <property type="match status" value="1"/>
</dbReference>
<feature type="transmembrane region" description="Helical" evidence="5">
    <location>
        <begin position="404"/>
        <end position="427"/>
    </location>
</feature>
<dbReference type="SMART" id="SM00387">
    <property type="entry name" value="HATPase_c"/>
    <property type="match status" value="1"/>
</dbReference>
<evidence type="ECO:0000256" key="2">
    <source>
        <dbReference type="ARBA" id="ARBA00022777"/>
    </source>
</evidence>
<evidence type="ECO:0000256" key="5">
    <source>
        <dbReference type="SAM" id="Phobius"/>
    </source>
</evidence>
<keyword evidence="5" id="KW-0812">Transmembrane</keyword>
<sequence>MKLRLICLLVFSVLNTSAQQQVPLNEKRHVDSLETLLRSARTDSSRAVASFMLVEYWKFKDTIKSKTFLMRGKQLAGSSPYLKALTYFYEGQYYFNCNTTQASAAFKTAQQKLAAFHTPQAYGKLAAAWYNYAIMNRGKGYEFITGITTQKTLPYAEKAGDQTMVAFYYSQLATILMNNYQFAKANFYNEKAIAVLEKKDPKSTNLLLAYLNGVSIGCYAVKTTAAKELLQKAKALLTPYPGSLNYTLYYYNEALYHTTIESYKEAIASADKGIVLATKYNQKQMLQQLLFRNYEAYVHLKAYAKARGILLGIAKEGTMLISANDKAMVYGELAKTNQLMGNYQEAYDWQNKHQQLTDSMHNKQLEVKINELETKYRSVESQKKIAELQAKNRQTELKSKNEKLFNWLLGSGCLSLLAILTAVLLNARSNRQLAAQKEINYRQQLIEMEQKQQLHIAKAMLDGEENERERVARDLHDGLGGMLAGVKIGLSGLSSTNNEFAQDKELFRIIGQLDTSVTELRRIARNLLPETLLKFGLEVAIKDLSEFHMRDGLHIDLQTLSIEKSITLNVQLNIYRIIQELLSNAIKHANAKNVLIQCSQNGSVFFITVEDDGIGFDTKILKGLKGMGLENLKNRVSYLRGRFELRSVINEGTTVNIELNTHEYA</sequence>
<evidence type="ECO:0000256" key="6">
    <source>
        <dbReference type="SAM" id="SignalP"/>
    </source>
</evidence>
<protein>
    <submittedName>
        <fullName evidence="8">Sensor histidine kinase</fullName>
    </submittedName>
</protein>
<dbReference type="Pfam" id="PF02518">
    <property type="entry name" value="HATPase_c"/>
    <property type="match status" value="1"/>
</dbReference>
<dbReference type="EMBL" id="VOEI01000002">
    <property type="protein sequence ID" value="TWR26757.1"/>
    <property type="molecule type" value="Genomic_DNA"/>
</dbReference>
<dbReference type="RefSeq" id="WP_146269762.1">
    <property type="nucleotide sequence ID" value="NZ_VOEI01000002.1"/>
</dbReference>
<dbReference type="InterPro" id="IPR050482">
    <property type="entry name" value="Sensor_HK_TwoCompSys"/>
</dbReference>
<dbReference type="InterPro" id="IPR011712">
    <property type="entry name" value="Sig_transdc_His_kin_sub3_dim/P"/>
</dbReference>
<evidence type="ECO:0000256" key="1">
    <source>
        <dbReference type="ARBA" id="ARBA00022679"/>
    </source>
</evidence>
<dbReference type="InterPro" id="IPR005467">
    <property type="entry name" value="His_kinase_dom"/>
</dbReference>
<dbReference type="InterPro" id="IPR036890">
    <property type="entry name" value="HATPase_C_sf"/>
</dbReference>
<evidence type="ECO:0000313" key="8">
    <source>
        <dbReference type="EMBL" id="TWR26757.1"/>
    </source>
</evidence>
<evidence type="ECO:0000313" key="9">
    <source>
        <dbReference type="Proteomes" id="UP000318010"/>
    </source>
</evidence>
<evidence type="ECO:0000256" key="4">
    <source>
        <dbReference type="SAM" id="Coils"/>
    </source>
</evidence>
<keyword evidence="6" id="KW-0732">Signal</keyword>
<dbReference type="Pfam" id="PF07730">
    <property type="entry name" value="HisKA_3"/>
    <property type="match status" value="1"/>
</dbReference>
<accession>A0A563U5X3</accession>
<evidence type="ECO:0000256" key="3">
    <source>
        <dbReference type="ARBA" id="ARBA00023012"/>
    </source>
</evidence>
<evidence type="ECO:0000259" key="7">
    <source>
        <dbReference type="PROSITE" id="PS50109"/>
    </source>
</evidence>
<feature type="chain" id="PRO_5022077546" evidence="6">
    <location>
        <begin position="19"/>
        <end position="665"/>
    </location>
</feature>
<feature type="coiled-coil region" evidence="4">
    <location>
        <begin position="362"/>
        <end position="398"/>
    </location>
</feature>
<dbReference type="InterPro" id="IPR003594">
    <property type="entry name" value="HATPase_dom"/>
</dbReference>
<dbReference type="Gene3D" id="1.20.5.1930">
    <property type="match status" value="1"/>
</dbReference>
<gene>
    <name evidence="8" type="ORF">FPZ42_06890</name>
</gene>
<dbReference type="Proteomes" id="UP000318010">
    <property type="component" value="Unassembled WGS sequence"/>
</dbReference>
<feature type="domain" description="Histidine kinase" evidence="7">
    <location>
        <begin position="470"/>
        <end position="663"/>
    </location>
</feature>
<keyword evidence="5" id="KW-1133">Transmembrane helix</keyword>
<reference evidence="8 9" key="1">
    <citation type="submission" date="2019-07" db="EMBL/GenBank/DDBJ databases">
        <authorList>
            <person name="Kim J."/>
        </authorList>
    </citation>
    <scope>NUCLEOTIDE SEQUENCE [LARGE SCALE GENOMIC DNA]</scope>
    <source>
        <strain evidence="8 9">MJ1a</strain>
    </source>
</reference>
<dbReference type="AlphaFoldDB" id="A0A563U5X3"/>
<dbReference type="GO" id="GO:0016020">
    <property type="term" value="C:membrane"/>
    <property type="evidence" value="ECO:0007669"/>
    <property type="project" value="InterPro"/>
</dbReference>